<dbReference type="OrthoDB" id="10254945at2759"/>
<feature type="compositionally biased region" description="Low complexity" evidence="1">
    <location>
        <begin position="10"/>
        <end position="26"/>
    </location>
</feature>
<keyword evidence="3" id="KW-1185">Reference proteome</keyword>
<accession>A0A8H3IMI0</accession>
<feature type="region of interest" description="Disordered" evidence="1">
    <location>
        <begin position="575"/>
        <end position="594"/>
    </location>
</feature>
<reference evidence="2" key="1">
    <citation type="submission" date="2021-03" db="EMBL/GenBank/DDBJ databases">
        <authorList>
            <person name="Tagirdzhanova G."/>
        </authorList>
    </citation>
    <scope>NUCLEOTIDE SEQUENCE</scope>
</reference>
<evidence type="ECO:0000256" key="1">
    <source>
        <dbReference type="SAM" id="MobiDB-lite"/>
    </source>
</evidence>
<proteinExistence type="predicted"/>
<dbReference type="Proteomes" id="UP000664203">
    <property type="component" value="Unassembled WGS sequence"/>
</dbReference>
<dbReference type="EMBL" id="CAJPDR010000214">
    <property type="protein sequence ID" value="CAF9926410.1"/>
    <property type="molecule type" value="Genomic_DNA"/>
</dbReference>
<sequence>MGLKLRTEDGAYGSAASTASSVSGRSQIFSESASQNAEFSDSEEDISIAQDLTQTCRNQALYETGNGVPQSSFVTQLDPDVEALIRRINENVVIRDKAPKSPHSILVPKGYLVDNEIKPSRFYETRSEVRDHVKKRKREGVLPPQSKKQWRNERHGFRAQEVNRNGAVHLEGCKSSNLTNDIHPLFDRSNFDDTPDAIYDQLIPGLQLASMFLTQKICMQFWVTLALGDRRDDAEMTSRNGKLSQRIDNHVELTEERARTVIEHINSIGKSSLIHFRFKHKLEGAWGTSAPICEYQGIERDYHGLKGDLVRSIIRIHADYYIIAKKLSQLKYHEVSQKLRFNFLFAVLIIHELAHSIEGIHMKNRAEQWVDWHTSRYYKEVYWLDWQESECGRAWEETIFGCHVAPINNRVDGSHGISVSDWPPRGTENDPHRRIWSTISMRYIEKLFQMSTWQRSFSLQDWHVFNIPRDGATSLYINSFTTMSETEEQRVAREELAEAIALTNAQPAKKKRVKATGKMEEQRPKDEKVIEEAVIEREQQPESPIRQISTFHGLRRASSPGALAGQRLILAPHTRRPDSGLTTVPERPSLQPVPPLKAAQAPLMSTQLKAVDELTEIYPKHGESLTGEVPKEPTFGIIKRLKTQPTGLMDAFRHRRRLGLAKKQTEAKRKRNFADNKILELQHSLMRETELKKELAAARNELKTVKENADAERQQALANKAEVEARERQRRKNRLM</sequence>
<organism evidence="2 3">
    <name type="scientific">Alectoria fallacina</name>
    <dbReference type="NCBI Taxonomy" id="1903189"/>
    <lineage>
        <taxon>Eukaryota</taxon>
        <taxon>Fungi</taxon>
        <taxon>Dikarya</taxon>
        <taxon>Ascomycota</taxon>
        <taxon>Pezizomycotina</taxon>
        <taxon>Lecanoromycetes</taxon>
        <taxon>OSLEUM clade</taxon>
        <taxon>Lecanoromycetidae</taxon>
        <taxon>Lecanorales</taxon>
        <taxon>Lecanorineae</taxon>
        <taxon>Parmeliaceae</taxon>
        <taxon>Alectoria</taxon>
    </lineage>
</organism>
<feature type="compositionally biased region" description="Polar residues" evidence="1">
    <location>
        <begin position="27"/>
        <end position="39"/>
    </location>
</feature>
<name>A0A8H3IMI0_9LECA</name>
<protein>
    <submittedName>
        <fullName evidence="2">Uncharacterized protein</fullName>
    </submittedName>
</protein>
<evidence type="ECO:0000313" key="2">
    <source>
        <dbReference type="EMBL" id="CAF9926410.1"/>
    </source>
</evidence>
<dbReference type="AlphaFoldDB" id="A0A8H3IMI0"/>
<gene>
    <name evidence="2" type="ORF">ALECFALPRED_003436</name>
</gene>
<evidence type="ECO:0000313" key="3">
    <source>
        <dbReference type="Proteomes" id="UP000664203"/>
    </source>
</evidence>
<feature type="region of interest" description="Disordered" evidence="1">
    <location>
        <begin position="135"/>
        <end position="154"/>
    </location>
</feature>
<feature type="region of interest" description="Disordered" evidence="1">
    <location>
        <begin position="705"/>
        <end position="736"/>
    </location>
</feature>
<comment type="caution">
    <text evidence="2">The sequence shown here is derived from an EMBL/GenBank/DDBJ whole genome shotgun (WGS) entry which is preliminary data.</text>
</comment>
<feature type="region of interest" description="Disordered" evidence="1">
    <location>
        <begin position="1"/>
        <end position="42"/>
    </location>
</feature>